<organism evidence="2 3">
    <name type="scientific">Polysphondylium violaceum</name>
    <dbReference type="NCBI Taxonomy" id="133409"/>
    <lineage>
        <taxon>Eukaryota</taxon>
        <taxon>Amoebozoa</taxon>
        <taxon>Evosea</taxon>
        <taxon>Eumycetozoa</taxon>
        <taxon>Dictyostelia</taxon>
        <taxon>Dictyosteliales</taxon>
        <taxon>Dictyosteliaceae</taxon>
        <taxon>Polysphondylium</taxon>
    </lineage>
</organism>
<dbReference type="AlphaFoldDB" id="A0A8J4PQ09"/>
<reference evidence="2" key="1">
    <citation type="submission" date="2020-01" db="EMBL/GenBank/DDBJ databases">
        <title>Development of genomics and gene disruption for Polysphondylium violaceum indicates a role for the polyketide synthase stlB in stalk morphogenesis.</title>
        <authorList>
            <person name="Narita B."/>
            <person name="Kawabe Y."/>
            <person name="Kin K."/>
            <person name="Saito T."/>
            <person name="Gibbs R."/>
            <person name="Kuspa A."/>
            <person name="Muzny D."/>
            <person name="Queller D."/>
            <person name="Richards S."/>
            <person name="Strassman J."/>
            <person name="Sucgang R."/>
            <person name="Worley K."/>
            <person name="Schaap P."/>
        </authorList>
    </citation>
    <scope>NUCLEOTIDE SEQUENCE</scope>
    <source>
        <strain evidence="2">QSvi11</strain>
    </source>
</reference>
<dbReference type="Pfam" id="PF00235">
    <property type="entry name" value="Profilin"/>
    <property type="match status" value="1"/>
</dbReference>
<accession>A0A8J4PQ09</accession>
<dbReference type="Proteomes" id="UP000695562">
    <property type="component" value="Unassembled WGS sequence"/>
</dbReference>
<sequence>MINKKDKVYKDFLENQLFYATFVVSLEGATIAYNKSPQIGETEIIVKGFKNVKKWTSFQLIGEQYNINIRENNRVYGQNEKRGCIIVKTNKAFIIGIYPKRMELSPRVLYMDKFSKLYESDDSITGLEKEKYVY</sequence>
<dbReference type="InterPro" id="IPR036140">
    <property type="entry name" value="PFN_sf"/>
</dbReference>
<evidence type="ECO:0000313" key="2">
    <source>
        <dbReference type="EMBL" id="KAF2071922.1"/>
    </source>
</evidence>
<evidence type="ECO:0000313" key="3">
    <source>
        <dbReference type="Proteomes" id="UP000695562"/>
    </source>
</evidence>
<comment type="caution">
    <text evidence="2">The sequence shown here is derived from an EMBL/GenBank/DDBJ whole genome shotgun (WGS) entry which is preliminary data.</text>
</comment>
<dbReference type="GO" id="GO:0003779">
    <property type="term" value="F:actin binding"/>
    <property type="evidence" value="ECO:0007669"/>
    <property type="project" value="InterPro"/>
</dbReference>
<dbReference type="SUPFAM" id="SSF55770">
    <property type="entry name" value="Profilin (actin-binding protein)"/>
    <property type="match status" value="1"/>
</dbReference>
<keyword evidence="3" id="KW-1185">Reference proteome</keyword>
<dbReference type="InterPro" id="IPR048278">
    <property type="entry name" value="PFN"/>
</dbReference>
<evidence type="ECO:0008006" key="4">
    <source>
        <dbReference type="Google" id="ProtNLM"/>
    </source>
</evidence>
<proteinExistence type="predicted"/>
<gene>
    <name evidence="2" type="ORF">CYY_006759</name>
</gene>
<comment type="function">
    <text evidence="1">Binds to actin and affects the structure of the cytoskeleton. At high concentrations, profilin prevents the polymerization of actin, whereas it enhances it at low concentrations. By binding to PIP2, it inhibits the formation of IP3 and DG.</text>
</comment>
<evidence type="ECO:0000256" key="1">
    <source>
        <dbReference type="ARBA" id="ARBA00025549"/>
    </source>
</evidence>
<dbReference type="Gene3D" id="3.30.450.30">
    <property type="entry name" value="Dynein light chain 2a, cytoplasmic"/>
    <property type="match status" value="1"/>
</dbReference>
<dbReference type="EMBL" id="AJWJ01000326">
    <property type="protein sequence ID" value="KAF2071922.1"/>
    <property type="molecule type" value="Genomic_DNA"/>
</dbReference>
<protein>
    <recommendedName>
        <fullName evidence="4">Profilin</fullName>
    </recommendedName>
</protein>
<name>A0A8J4PQ09_9MYCE</name>
<dbReference type="OrthoDB" id="15568at2759"/>